<dbReference type="Pfam" id="PF03133">
    <property type="entry name" value="TTL"/>
    <property type="match status" value="1"/>
</dbReference>
<dbReference type="GO" id="GO:0000226">
    <property type="term" value="P:microtubule cytoskeleton organization"/>
    <property type="evidence" value="ECO:0007669"/>
    <property type="project" value="TreeGrafter"/>
</dbReference>
<comment type="caution">
    <text evidence="5">The sequence shown here is derived from an EMBL/GenBank/DDBJ whole genome shotgun (WGS) entry which is preliminary data.</text>
</comment>
<dbReference type="GO" id="GO:0005524">
    <property type="term" value="F:ATP binding"/>
    <property type="evidence" value="ECO:0007669"/>
    <property type="project" value="UniProtKB-KW"/>
</dbReference>
<dbReference type="GO" id="GO:0070740">
    <property type="term" value="F:tubulin-glutamic acid ligase activity"/>
    <property type="evidence" value="ECO:0007669"/>
    <property type="project" value="TreeGrafter"/>
</dbReference>
<evidence type="ECO:0000256" key="4">
    <source>
        <dbReference type="SAM" id="MobiDB-lite"/>
    </source>
</evidence>
<gene>
    <name evidence="5" type="ORF">FBUS_00738</name>
</gene>
<evidence type="ECO:0000313" key="6">
    <source>
        <dbReference type="Proteomes" id="UP000728185"/>
    </source>
</evidence>
<dbReference type="AlphaFoldDB" id="A0A8E0RLA3"/>
<evidence type="ECO:0000256" key="1">
    <source>
        <dbReference type="ARBA" id="ARBA00022598"/>
    </source>
</evidence>
<keyword evidence="6" id="KW-1185">Reference proteome</keyword>
<proteinExistence type="predicted"/>
<protein>
    <submittedName>
        <fullName evidence="5">Putative tubulin polyglutamylase TTLL2</fullName>
    </submittedName>
</protein>
<sequence>MINKDIQLSEKNKFVLRMILVSEIEFYQAAIHTEIRKTGRKALRVGGVVKQLPSLEVPLAQLSEQATSEADRQKRKTPREQQQAASLQSFSQDRLSDAPKEQRNIWILKPADQSRGKGIFLFDRLDDLVYLSKSVVQRYITNPLLIFGYKFDLRLYAVVPSYAPFIVYIHSDGLVRFATEKFNLDDLKNVYAHLTNSSINTKGPQYLMNKGGIGRGCKWTIRQFRHWMHEQEMDDRLLWIRIQMLIVLTLLSQASSIPKIPNAYELFGFDILIDSQLRPWLIEVNANPSLSCDCIIDEMVKKPLLTAVLKMLELNNSMEEYGAHDERHLDNGILSAIRIEPQTVQQKHLAHPFLRESRPTRISRNTCPLYGRGSERLVPMLTELKHRFPELIQTVRCSSQSIARSKPLSQPHQKIKICNKMVQHEQVKDNYFTPITIPRPLDDDPTGIHLIPLRFTDLKLAFPFNLITRIACAKEKDAYPDVKHIVRAANRLVSHVTRMVKLDHPTVDESIIDIPSVWDKIS</sequence>
<keyword evidence="1" id="KW-0436">Ligase</keyword>
<feature type="region of interest" description="Disordered" evidence="4">
    <location>
        <begin position="64"/>
        <end position="97"/>
    </location>
</feature>
<dbReference type="SUPFAM" id="SSF56059">
    <property type="entry name" value="Glutathione synthetase ATP-binding domain-like"/>
    <property type="match status" value="1"/>
</dbReference>
<evidence type="ECO:0000313" key="5">
    <source>
        <dbReference type="EMBL" id="KAA0184165.1"/>
    </source>
</evidence>
<dbReference type="PROSITE" id="PS51221">
    <property type="entry name" value="TTL"/>
    <property type="match status" value="1"/>
</dbReference>
<reference evidence="5" key="1">
    <citation type="submission" date="2019-05" db="EMBL/GenBank/DDBJ databases">
        <title>Annotation for the trematode Fasciolopsis buski.</title>
        <authorList>
            <person name="Choi Y.-J."/>
        </authorList>
    </citation>
    <scope>NUCLEOTIDE SEQUENCE</scope>
    <source>
        <strain evidence="5">HT</strain>
        <tissue evidence="5">Whole worm</tissue>
    </source>
</reference>
<dbReference type="OrthoDB" id="277439at2759"/>
<feature type="compositionally biased region" description="Low complexity" evidence="4">
    <location>
        <begin position="81"/>
        <end position="92"/>
    </location>
</feature>
<dbReference type="PANTHER" id="PTHR12241">
    <property type="entry name" value="TUBULIN POLYGLUTAMYLASE"/>
    <property type="match status" value="1"/>
</dbReference>
<dbReference type="Proteomes" id="UP000728185">
    <property type="component" value="Unassembled WGS sequence"/>
</dbReference>
<organism evidence="5 6">
    <name type="scientific">Fasciolopsis buskii</name>
    <dbReference type="NCBI Taxonomy" id="27845"/>
    <lineage>
        <taxon>Eukaryota</taxon>
        <taxon>Metazoa</taxon>
        <taxon>Spiralia</taxon>
        <taxon>Lophotrochozoa</taxon>
        <taxon>Platyhelminthes</taxon>
        <taxon>Trematoda</taxon>
        <taxon>Digenea</taxon>
        <taxon>Plagiorchiida</taxon>
        <taxon>Echinostomata</taxon>
        <taxon>Echinostomatoidea</taxon>
        <taxon>Fasciolidae</taxon>
        <taxon>Fasciolopsis</taxon>
    </lineage>
</organism>
<name>A0A8E0RLA3_9TREM</name>
<dbReference type="EMBL" id="LUCM01011297">
    <property type="protein sequence ID" value="KAA0184165.1"/>
    <property type="molecule type" value="Genomic_DNA"/>
</dbReference>
<keyword evidence="3" id="KW-0067">ATP-binding</keyword>
<evidence type="ECO:0000256" key="2">
    <source>
        <dbReference type="ARBA" id="ARBA00022741"/>
    </source>
</evidence>
<accession>A0A8E0RLA3</accession>
<dbReference type="Gene3D" id="3.30.470.20">
    <property type="entry name" value="ATP-grasp fold, B domain"/>
    <property type="match status" value="1"/>
</dbReference>
<dbReference type="GO" id="GO:0015631">
    <property type="term" value="F:tubulin binding"/>
    <property type="evidence" value="ECO:0007669"/>
    <property type="project" value="TreeGrafter"/>
</dbReference>
<dbReference type="PANTHER" id="PTHR12241:SF118">
    <property type="entry name" value="TUBULIN POLYGLUTAMYLASE TTLL2-RELATED"/>
    <property type="match status" value="1"/>
</dbReference>
<dbReference type="GO" id="GO:0036064">
    <property type="term" value="C:ciliary basal body"/>
    <property type="evidence" value="ECO:0007669"/>
    <property type="project" value="TreeGrafter"/>
</dbReference>
<keyword evidence="2" id="KW-0547">Nucleotide-binding</keyword>
<dbReference type="InterPro" id="IPR004344">
    <property type="entry name" value="TTL/TTLL_fam"/>
</dbReference>
<evidence type="ECO:0000256" key="3">
    <source>
        <dbReference type="ARBA" id="ARBA00022840"/>
    </source>
</evidence>